<evidence type="ECO:0000256" key="3">
    <source>
        <dbReference type="ARBA" id="ARBA00022801"/>
    </source>
</evidence>
<evidence type="ECO:0000256" key="1">
    <source>
        <dbReference type="ARBA" id="ARBA00001561"/>
    </source>
</evidence>
<evidence type="ECO:0000313" key="7">
    <source>
        <dbReference type="Proteomes" id="UP001501727"/>
    </source>
</evidence>
<evidence type="ECO:0000313" key="6">
    <source>
        <dbReference type="EMBL" id="GAA3924777.1"/>
    </source>
</evidence>
<dbReference type="CDD" id="cd14744">
    <property type="entry name" value="PAAR_CT_2"/>
    <property type="match status" value="1"/>
</dbReference>
<dbReference type="Pfam" id="PF01520">
    <property type="entry name" value="Amidase_3"/>
    <property type="match status" value="1"/>
</dbReference>
<feature type="domain" description="MurNAc-LAA" evidence="5">
    <location>
        <begin position="300"/>
        <end position="511"/>
    </location>
</feature>
<dbReference type="Pfam" id="PF05488">
    <property type="entry name" value="PAAR_motif"/>
    <property type="match status" value="1"/>
</dbReference>
<dbReference type="InterPro" id="IPR008727">
    <property type="entry name" value="PAAR_motif"/>
</dbReference>
<dbReference type="SUPFAM" id="SSF53187">
    <property type="entry name" value="Zn-dependent exopeptidases"/>
    <property type="match status" value="1"/>
</dbReference>
<dbReference type="EMBL" id="BAAAZU010000009">
    <property type="protein sequence ID" value="GAA3924777.1"/>
    <property type="molecule type" value="Genomic_DNA"/>
</dbReference>
<dbReference type="PANTHER" id="PTHR30404">
    <property type="entry name" value="N-ACETYLMURAMOYL-L-ALANINE AMIDASE"/>
    <property type="match status" value="1"/>
</dbReference>
<accession>A0ABP7MJT2</accession>
<gene>
    <name evidence="6" type="ORF">GCM10022229_18320</name>
</gene>
<reference evidence="7" key="1">
    <citation type="journal article" date="2019" name="Int. J. Syst. Evol. Microbiol.">
        <title>The Global Catalogue of Microorganisms (GCM) 10K type strain sequencing project: providing services to taxonomists for standard genome sequencing and annotation.</title>
        <authorList>
            <consortium name="The Broad Institute Genomics Platform"/>
            <consortium name="The Broad Institute Genome Sequencing Center for Infectious Disease"/>
            <person name="Wu L."/>
            <person name="Ma J."/>
        </authorList>
    </citation>
    <scope>NUCLEOTIDE SEQUENCE [LARGE SCALE GENOMIC DNA]</scope>
    <source>
        <strain evidence="7">JCM 16916</strain>
    </source>
</reference>
<dbReference type="Gene3D" id="3.40.630.40">
    <property type="entry name" value="Zn-dependent exopeptidases"/>
    <property type="match status" value="1"/>
</dbReference>
<evidence type="ECO:0000259" key="5">
    <source>
        <dbReference type="Pfam" id="PF01520"/>
    </source>
</evidence>
<comment type="catalytic activity">
    <reaction evidence="1">
        <text>Hydrolyzes the link between N-acetylmuramoyl residues and L-amino acid residues in certain cell-wall glycopeptides.</text>
        <dbReference type="EC" id="3.5.1.28"/>
    </reaction>
</comment>
<dbReference type="InterPro" id="IPR002508">
    <property type="entry name" value="MurNAc-LAA_cat"/>
</dbReference>
<evidence type="ECO:0000256" key="2">
    <source>
        <dbReference type="ARBA" id="ARBA00011901"/>
    </source>
</evidence>
<sequence length="525" mass="53934">MGDTTSGGGSVVAGSPFTAVEGKPVARVGDAVVCSRHGPTTIASGDATTLIDGQALARQGDACACGCTLVAVAQQRAFIDPGAAQGAGAGASSAAASAGGGASPAVGNAARALGATPAAAQGAANDEDEPVPEVQAIELAPQVVDEDDNAVADSTTPQALGHRHPMVEQDPATNCIAHREVKIRVSSDNQPADAFKGRKVTWTMAPLFTAPGASAAAFRGDWAQAAQGHRDRFEASATFGANGFARSGQDSATTTVDAEGYSAIRVNLPPIGFNAARVSVQVEGMGEVTELIDLEVPAIVVIDPGHGGTSKLGGSSANNATSIGDAEGNRSLEKDLTLLFSRKLRTQLRQRRDDQSLMLQVVMVRDSDINVGIADRAHAARDRGADILFSIHFNGYSSASVHGPETLIEPTASGNVNYDEDRALATRIQAAMTATVPNAQQPGETGYRGIKVGTESGVYRDGNLGNSSQRGRPYSRACLAEIDFISNADVEQEIISGENADANQDTIVSALADALVEDLLNQPAP</sequence>
<protein>
    <recommendedName>
        <fullName evidence="2">N-acetylmuramoyl-L-alanine amidase</fullName>
        <ecNumber evidence="2">3.5.1.28</ecNumber>
    </recommendedName>
</protein>
<evidence type="ECO:0000256" key="4">
    <source>
        <dbReference type="SAM" id="MobiDB-lite"/>
    </source>
</evidence>
<dbReference type="Proteomes" id="UP001501727">
    <property type="component" value="Unassembled WGS sequence"/>
</dbReference>
<dbReference type="EC" id="3.5.1.28" evidence="2"/>
<dbReference type="InterPro" id="IPR050695">
    <property type="entry name" value="N-acetylmuramoyl_amidase_3"/>
</dbReference>
<keyword evidence="3" id="KW-0378">Hydrolase</keyword>
<comment type="caution">
    <text evidence="6">The sequence shown here is derived from an EMBL/GenBank/DDBJ whole genome shotgun (WGS) entry which is preliminary data.</text>
</comment>
<organism evidence="6 7">
    <name type="scientific">Luteimonas lutimaris</name>
    <dbReference type="NCBI Taxonomy" id="698645"/>
    <lineage>
        <taxon>Bacteria</taxon>
        <taxon>Pseudomonadati</taxon>
        <taxon>Pseudomonadota</taxon>
        <taxon>Gammaproteobacteria</taxon>
        <taxon>Lysobacterales</taxon>
        <taxon>Lysobacteraceae</taxon>
        <taxon>Luteimonas</taxon>
    </lineage>
</organism>
<name>A0ABP7MJT2_9GAMM</name>
<dbReference type="PANTHER" id="PTHR30404:SF0">
    <property type="entry name" value="N-ACETYLMURAMOYL-L-ALANINE AMIDASE AMIC"/>
    <property type="match status" value="1"/>
</dbReference>
<feature type="region of interest" description="Disordered" evidence="4">
    <location>
        <begin position="83"/>
        <end position="107"/>
    </location>
</feature>
<keyword evidence="7" id="KW-1185">Reference proteome</keyword>
<dbReference type="Gene3D" id="2.60.200.60">
    <property type="match status" value="1"/>
</dbReference>
<proteinExistence type="predicted"/>
<dbReference type="CDD" id="cd02696">
    <property type="entry name" value="MurNAc-LAA"/>
    <property type="match status" value="1"/>
</dbReference>